<evidence type="ECO:0000313" key="2">
    <source>
        <dbReference type="EMBL" id="EMA47990.1"/>
    </source>
</evidence>
<sequence>MGSSGSSKSTTHEPIDTEDVTQWMGPGSRTYTVDGACFPGDETTVERLYEVPQIKARLPDRGTLDVTVEDYDISPTRTRYSRDVDGDDDPETVFLKEFSLTLKETSPTGADSPVGGGGGSSDINPTPDTPSSL</sequence>
<accession>M0MU77</accession>
<organism evidence="2 3">
    <name type="scientific">Halococcus saccharolyticus DSM 5350</name>
    <dbReference type="NCBI Taxonomy" id="1227455"/>
    <lineage>
        <taxon>Archaea</taxon>
        <taxon>Methanobacteriati</taxon>
        <taxon>Methanobacteriota</taxon>
        <taxon>Stenosarchaea group</taxon>
        <taxon>Halobacteria</taxon>
        <taxon>Halobacteriales</taxon>
        <taxon>Halococcaceae</taxon>
        <taxon>Halococcus</taxon>
    </lineage>
</organism>
<name>M0MU77_9EURY</name>
<evidence type="ECO:0000256" key="1">
    <source>
        <dbReference type="SAM" id="MobiDB-lite"/>
    </source>
</evidence>
<dbReference type="STRING" id="1227455.C449_00920"/>
<protein>
    <submittedName>
        <fullName evidence="2">Uncharacterized protein</fullName>
    </submittedName>
</protein>
<dbReference type="InParanoid" id="M0MU77"/>
<evidence type="ECO:0000313" key="3">
    <source>
        <dbReference type="Proteomes" id="UP000011669"/>
    </source>
</evidence>
<feature type="region of interest" description="Disordered" evidence="1">
    <location>
        <begin position="1"/>
        <end position="28"/>
    </location>
</feature>
<dbReference type="AlphaFoldDB" id="M0MU77"/>
<proteinExistence type="predicted"/>
<feature type="region of interest" description="Disordered" evidence="1">
    <location>
        <begin position="102"/>
        <end position="133"/>
    </location>
</feature>
<dbReference type="Proteomes" id="UP000011669">
    <property type="component" value="Unassembled WGS sequence"/>
</dbReference>
<dbReference type="PATRIC" id="fig|1227455.4.peg.188"/>
<comment type="caution">
    <text evidence="2">The sequence shown here is derived from an EMBL/GenBank/DDBJ whole genome shotgun (WGS) entry which is preliminary data.</text>
</comment>
<keyword evidence="3" id="KW-1185">Reference proteome</keyword>
<gene>
    <name evidence="2" type="ORF">C449_00920</name>
</gene>
<dbReference type="EMBL" id="AOMD01000002">
    <property type="protein sequence ID" value="EMA47990.1"/>
    <property type="molecule type" value="Genomic_DNA"/>
</dbReference>
<feature type="compositionally biased region" description="Polar residues" evidence="1">
    <location>
        <begin position="122"/>
        <end position="133"/>
    </location>
</feature>
<reference evidence="2 3" key="1">
    <citation type="journal article" date="2014" name="PLoS Genet.">
        <title>Phylogenetically driven sequencing of extremely halophilic archaea reveals strategies for static and dynamic osmo-response.</title>
        <authorList>
            <person name="Becker E.A."/>
            <person name="Seitzer P.M."/>
            <person name="Tritt A."/>
            <person name="Larsen D."/>
            <person name="Krusor M."/>
            <person name="Yao A.I."/>
            <person name="Wu D."/>
            <person name="Madern D."/>
            <person name="Eisen J.A."/>
            <person name="Darling A.E."/>
            <person name="Facciotti M.T."/>
        </authorList>
    </citation>
    <scope>NUCLEOTIDE SEQUENCE [LARGE SCALE GENOMIC DNA]</scope>
    <source>
        <strain evidence="2 3">DSM 5350</strain>
    </source>
</reference>